<gene>
    <name evidence="1" type="ORF">MHYMCMPASI_00095</name>
</gene>
<name>A0A8S4C1H8_9ACAR</name>
<evidence type="ECO:0000313" key="1">
    <source>
        <dbReference type="EMBL" id="CAG7589130.1"/>
    </source>
</evidence>
<dbReference type="EMBL" id="CAJVAF010000026">
    <property type="protein sequence ID" value="CAG7589130.1"/>
    <property type="molecule type" value="Genomic_DNA"/>
</dbReference>
<evidence type="ECO:0000313" key="2">
    <source>
        <dbReference type="Proteomes" id="UP000837675"/>
    </source>
</evidence>
<dbReference type="Proteomes" id="UP000837675">
    <property type="component" value="Unassembled WGS sequence"/>
</dbReference>
<protein>
    <submittedName>
        <fullName evidence="1">Uncharacterized protein</fullName>
    </submittedName>
</protein>
<reference evidence="1" key="1">
    <citation type="submission" date="2021-06" db="EMBL/GenBank/DDBJ databases">
        <authorList>
            <person name="Nardi T."/>
            <person name="Nardi T."/>
        </authorList>
    </citation>
    <scope>NUCLEOTIDE SEQUENCE</scope>
</reference>
<proteinExistence type="predicted"/>
<keyword evidence="2" id="KW-1185">Reference proteome</keyword>
<sequence>MSSSQFDLVMSKLAASILGNIGVRTKDFLPHKYILLLSAVRPVKDIFILSSFFTVKLVRTVLLAISSFVPVQAIPILASGLSSIRGLSSLLLTASKYLLLNISPFWQAVIQLLITSSFSSTPPDSVSSSFS</sequence>
<comment type="caution">
    <text evidence="1">The sequence shown here is derived from an EMBL/GenBank/DDBJ whole genome shotgun (WGS) entry which is preliminary data.</text>
</comment>
<dbReference type="AlphaFoldDB" id="A0A8S4C1H8"/>
<accession>A0A8S4C1H8</accession>
<organism evidence="1 2">
    <name type="scientific">Hyalomma marginatum</name>
    <dbReference type="NCBI Taxonomy" id="34627"/>
    <lineage>
        <taxon>Eukaryota</taxon>
        <taxon>Metazoa</taxon>
        <taxon>Ecdysozoa</taxon>
        <taxon>Arthropoda</taxon>
        <taxon>Chelicerata</taxon>
        <taxon>Arachnida</taxon>
        <taxon>Acari</taxon>
        <taxon>Parasitiformes</taxon>
        <taxon>Ixodida</taxon>
        <taxon>Ixodoidea</taxon>
        <taxon>Ixodidae</taxon>
        <taxon>Hyalomminae</taxon>
        <taxon>Hyalomma</taxon>
    </lineage>
</organism>